<dbReference type="AlphaFoldDB" id="A0A0A9F692"/>
<name>A0A0A9F692_ARUDO</name>
<accession>A0A0A9F692</accession>
<proteinExistence type="predicted"/>
<reference evidence="1" key="1">
    <citation type="submission" date="2014-09" db="EMBL/GenBank/DDBJ databases">
        <authorList>
            <person name="Magalhaes I.L.F."/>
            <person name="Oliveira U."/>
            <person name="Santos F.R."/>
            <person name="Vidigal T.H.D.A."/>
            <person name="Brescovit A.D."/>
            <person name="Santos A.J."/>
        </authorList>
    </citation>
    <scope>NUCLEOTIDE SEQUENCE</scope>
    <source>
        <tissue evidence="1">Shoot tissue taken approximately 20 cm above the soil surface</tissue>
    </source>
</reference>
<protein>
    <submittedName>
        <fullName evidence="1">Uncharacterized protein</fullName>
    </submittedName>
</protein>
<sequence>MAHALTPLVRMGTIDALLELLLLICAWERRYLMHRSIPTASSTPITTPTVIPMIRPSETPFMLHIQPQILALGMLHQPHGSSNIEEDQQLYIVSRSTTKNSKSEALNCENMWLHA</sequence>
<evidence type="ECO:0000313" key="1">
    <source>
        <dbReference type="EMBL" id="JAE03803.1"/>
    </source>
</evidence>
<dbReference type="EMBL" id="GBRH01194093">
    <property type="protein sequence ID" value="JAE03803.1"/>
    <property type="molecule type" value="Transcribed_RNA"/>
</dbReference>
<reference evidence="1" key="2">
    <citation type="journal article" date="2015" name="Data Brief">
        <title>Shoot transcriptome of the giant reed, Arundo donax.</title>
        <authorList>
            <person name="Barrero R.A."/>
            <person name="Guerrero F.D."/>
            <person name="Moolhuijzen P."/>
            <person name="Goolsby J.A."/>
            <person name="Tidwell J."/>
            <person name="Bellgard S.E."/>
            <person name="Bellgard M.I."/>
        </authorList>
    </citation>
    <scope>NUCLEOTIDE SEQUENCE</scope>
    <source>
        <tissue evidence="1">Shoot tissue taken approximately 20 cm above the soil surface</tissue>
    </source>
</reference>
<organism evidence="1">
    <name type="scientific">Arundo donax</name>
    <name type="common">Giant reed</name>
    <name type="synonym">Donax arundinaceus</name>
    <dbReference type="NCBI Taxonomy" id="35708"/>
    <lineage>
        <taxon>Eukaryota</taxon>
        <taxon>Viridiplantae</taxon>
        <taxon>Streptophyta</taxon>
        <taxon>Embryophyta</taxon>
        <taxon>Tracheophyta</taxon>
        <taxon>Spermatophyta</taxon>
        <taxon>Magnoliopsida</taxon>
        <taxon>Liliopsida</taxon>
        <taxon>Poales</taxon>
        <taxon>Poaceae</taxon>
        <taxon>PACMAD clade</taxon>
        <taxon>Arundinoideae</taxon>
        <taxon>Arundineae</taxon>
        <taxon>Arundo</taxon>
    </lineage>
</organism>